<proteinExistence type="predicted"/>
<dbReference type="InterPro" id="IPR027417">
    <property type="entry name" value="P-loop_NTPase"/>
</dbReference>
<protein>
    <recommendedName>
        <fullName evidence="3">Helicase ATP-binding domain-containing protein</fullName>
    </recommendedName>
</protein>
<dbReference type="GO" id="GO:0016787">
    <property type="term" value="F:hydrolase activity"/>
    <property type="evidence" value="ECO:0007669"/>
    <property type="project" value="UniProtKB-KW"/>
</dbReference>
<reference evidence="4 5" key="1">
    <citation type="submission" date="2019-01" db="EMBL/GenBank/DDBJ databases">
        <title>Weissella sp. nov., a novel lactic acid bacterium isolated from animal feces.</title>
        <authorList>
            <person name="Wang L.-T."/>
        </authorList>
    </citation>
    <scope>NUCLEOTIDE SEQUENCE [LARGE SCALE GENOMIC DNA]</scope>
    <source>
        <strain evidence="4 5">8H-2</strain>
    </source>
</reference>
<name>A0A6C2CAD4_9LACO</name>
<dbReference type="SUPFAM" id="SSF52540">
    <property type="entry name" value="P-loop containing nucleoside triphosphate hydrolases"/>
    <property type="match status" value="2"/>
</dbReference>
<comment type="caution">
    <text evidence="4">The sequence shown here is derived from an EMBL/GenBank/DDBJ whole genome shotgun (WGS) entry which is preliminary data.</text>
</comment>
<dbReference type="EMBL" id="SDGZ01000008">
    <property type="protein sequence ID" value="TYC50502.1"/>
    <property type="molecule type" value="Genomic_DNA"/>
</dbReference>
<accession>A0A6C2CAD4</accession>
<dbReference type="PANTHER" id="PTHR45766">
    <property type="entry name" value="DNA ANNEALING HELICASE AND ENDONUCLEASE ZRANB3 FAMILY MEMBER"/>
    <property type="match status" value="1"/>
</dbReference>
<dbReference type="Gene3D" id="3.40.50.300">
    <property type="entry name" value="P-loop containing nucleotide triphosphate hydrolases"/>
    <property type="match status" value="2"/>
</dbReference>
<dbReference type="PANTHER" id="PTHR45766:SF6">
    <property type="entry name" value="SWI_SNF-RELATED MATRIX-ASSOCIATED ACTIN-DEPENDENT REGULATOR OF CHROMATIN SUBFAMILY A-LIKE PROTEIN 1"/>
    <property type="match status" value="1"/>
</dbReference>
<feature type="compositionally biased region" description="Polar residues" evidence="2">
    <location>
        <begin position="1058"/>
        <end position="1074"/>
    </location>
</feature>
<feature type="region of interest" description="Disordered" evidence="2">
    <location>
        <begin position="1052"/>
        <end position="1074"/>
    </location>
</feature>
<dbReference type="RefSeq" id="WP_148621974.1">
    <property type="nucleotide sequence ID" value="NZ_SDGZ01000008.1"/>
</dbReference>
<evidence type="ECO:0000256" key="1">
    <source>
        <dbReference type="ARBA" id="ARBA00022801"/>
    </source>
</evidence>
<dbReference type="OrthoDB" id="9760715at2"/>
<sequence length="1127" mass="128030">MTEKITTNNFVFTTNWNYTRDYHAENQQGTEDDASFLYYEGADKLIKAQILSLTLDKLDYEKFALVFGVFGGSSSELQALRSILSMNTKVYAQGANWDEDSNDYDLKARKYDRAIVSRPASDAGKLAFNFVREDNGRHILVAYNTQLIDEGYITSNAGQRYGIIANKLRNAPFGIPILEEWEEPIFKYLVDKHELIEYESWIQRKAIDTPFYAGKLVISPDEAIQSLNEMLNEGLIKLPDRGDGSAMSDIKLIDEYMAEQGPVLLDTVRNEYQPLYRPGQDEGYTDEISQLQPGLKLYPKQEEIVNSVVTAFNAKQKAIIVQGEMSTGKTIVMSAIAQVTALSRGQKGYFAFIDSPSIMTDKWASELKVVIPDVESIVLKNTFDLIKFHRQWLREGSKKPDRPTFVIFSFELSRNSYSMAFAGVKSTLKMADKFEIVDGKLGQSTGLVGELKSQVFRSPITGKVLVTDVKSEMVTDEEGKQQVKVESMVPLTSEDLESVTSKNYKDLDGNVMWTPKVPTKYKSFSEFNSIFQEKYVKSVESNNIRQAEYLLNLHRQRSEQNFYKSGDKFDFSNSKTAYRRLSVAYYIFKQMKDFFDFGIVDEIHELKAGNSSQGAALGQLAKRAKHIIGGTGTLLGGFASDVYYTLWRLFPNLMSQNNYEYSNVTQWERDFGNIQKIVYKDANGNERHKLTSRGKTTSMNRIKKLPGISPIVFGKFLLQNTVNMSLKDVWTDAVEHVEMQPIYVPYGHELGAVMQETTHQFDNYRKGLNKFSDNFKYSQAMLREMEVSLSFPDNPFTDKQVRIDEKIVFDAESARSKSTLQEDKLLPKEEKLVAIAKLEKSMDRPMVVYIKDVNNGLPERLTKILSDRDFKVSVLKSNTTALTKRSQWLEDQVVKKHVDIIITNYSLVKVGLDLISTPTLLFYQLGYSYFDVAQAARRASRIGQKRKTETYYLAYEGEKSYQKILLALIAKKQQATNLINGNTSSDGLSAMLGGEESGSLADQVLKVIQGKEKLDDKLGQKSSSELWILDHIGKEVEPVDHRPKFTKAELKKQKVEDTNSLNRQSDVDRQTNNVTQTLPKSASITNQVTVDVTDLFSFTEDGEIQYEFVKNEKKGIQEMDLLAGFFN</sequence>
<feature type="domain" description="Helicase ATP-binding" evidence="3">
    <location>
        <begin position="293"/>
        <end position="667"/>
    </location>
</feature>
<keyword evidence="5" id="KW-1185">Reference proteome</keyword>
<evidence type="ECO:0000313" key="5">
    <source>
        <dbReference type="Proteomes" id="UP000371977"/>
    </source>
</evidence>
<dbReference type="AlphaFoldDB" id="A0A6C2CAD4"/>
<dbReference type="SMART" id="SM00487">
    <property type="entry name" value="DEXDc"/>
    <property type="match status" value="1"/>
</dbReference>
<dbReference type="InterPro" id="IPR014001">
    <property type="entry name" value="Helicase_ATP-bd"/>
</dbReference>
<gene>
    <name evidence="4" type="ORF">ESZ50_02215</name>
</gene>
<organism evidence="4 5">
    <name type="scientific">Weissella muntiaci</name>
    <dbReference type="NCBI Taxonomy" id="2508881"/>
    <lineage>
        <taxon>Bacteria</taxon>
        <taxon>Bacillati</taxon>
        <taxon>Bacillota</taxon>
        <taxon>Bacilli</taxon>
        <taxon>Lactobacillales</taxon>
        <taxon>Lactobacillaceae</taxon>
        <taxon>Weissella</taxon>
    </lineage>
</organism>
<dbReference type="Proteomes" id="UP000371977">
    <property type="component" value="Unassembled WGS sequence"/>
</dbReference>
<evidence type="ECO:0000259" key="3">
    <source>
        <dbReference type="SMART" id="SM00487"/>
    </source>
</evidence>
<evidence type="ECO:0000313" key="4">
    <source>
        <dbReference type="EMBL" id="TYC50502.1"/>
    </source>
</evidence>
<evidence type="ECO:0000256" key="2">
    <source>
        <dbReference type="SAM" id="MobiDB-lite"/>
    </source>
</evidence>
<keyword evidence="1" id="KW-0378">Hydrolase</keyword>